<gene>
    <name evidence="2" type="ORF">mPipKuh1_010228</name>
</gene>
<proteinExistence type="predicted"/>
<evidence type="ECO:0000256" key="1">
    <source>
        <dbReference type="SAM" id="MobiDB-lite"/>
    </source>
</evidence>
<name>A0A7J7RVY7_PIPKU</name>
<dbReference type="AlphaFoldDB" id="A0A7J7RVY7"/>
<protein>
    <submittedName>
        <fullName evidence="2">Uncharacterized protein</fullName>
    </submittedName>
</protein>
<feature type="region of interest" description="Disordered" evidence="1">
    <location>
        <begin position="14"/>
        <end position="34"/>
    </location>
</feature>
<organism evidence="2 3">
    <name type="scientific">Pipistrellus kuhlii</name>
    <name type="common">Kuhl's pipistrelle</name>
    <dbReference type="NCBI Taxonomy" id="59472"/>
    <lineage>
        <taxon>Eukaryota</taxon>
        <taxon>Metazoa</taxon>
        <taxon>Chordata</taxon>
        <taxon>Craniata</taxon>
        <taxon>Vertebrata</taxon>
        <taxon>Euteleostomi</taxon>
        <taxon>Mammalia</taxon>
        <taxon>Eutheria</taxon>
        <taxon>Laurasiatheria</taxon>
        <taxon>Chiroptera</taxon>
        <taxon>Yangochiroptera</taxon>
        <taxon>Vespertilionidae</taxon>
        <taxon>Pipistrellus</taxon>
    </lineage>
</organism>
<evidence type="ECO:0000313" key="3">
    <source>
        <dbReference type="Proteomes" id="UP000558488"/>
    </source>
</evidence>
<sequence length="155" mass="17707">MAILCRRKRPMAPNHLETRRKPLPQPQQPRRMGHSGALSFSCCCRARHWRPHPAPPPGIRDRDPEGQCELFLSWRRFGVVVCLFVCCGSLGGKNLERKITQDLKGSAWTTCSHSGRSLPCSRFAHDCNFYVHRSQNSQYCSHQRRELSVESDGCC</sequence>
<keyword evidence="3" id="KW-1185">Reference proteome</keyword>
<dbReference type="EMBL" id="JACAGB010000057">
    <property type="protein sequence ID" value="KAF6280308.1"/>
    <property type="molecule type" value="Genomic_DNA"/>
</dbReference>
<accession>A0A7J7RVY7</accession>
<dbReference type="Proteomes" id="UP000558488">
    <property type="component" value="Unassembled WGS sequence"/>
</dbReference>
<comment type="caution">
    <text evidence="2">The sequence shown here is derived from an EMBL/GenBank/DDBJ whole genome shotgun (WGS) entry which is preliminary data.</text>
</comment>
<reference evidence="2 3" key="1">
    <citation type="journal article" date="2020" name="Nature">
        <title>Six reference-quality genomes reveal evolution of bat adaptations.</title>
        <authorList>
            <person name="Jebb D."/>
            <person name="Huang Z."/>
            <person name="Pippel M."/>
            <person name="Hughes G.M."/>
            <person name="Lavrichenko K."/>
            <person name="Devanna P."/>
            <person name="Winkler S."/>
            <person name="Jermiin L.S."/>
            <person name="Skirmuntt E.C."/>
            <person name="Katzourakis A."/>
            <person name="Burkitt-Gray L."/>
            <person name="Ray D.A."/>
            <person name="Sullivan K.A.M."/>
            <person name="Roscito J.G."/>
            <person name="Kirilenko B.M."/>
            <person name="Davalos L.M."/>
            <person name="Corthals A.P."/>
            <person name="Power M.L."/>
            <person name="Jones G."/>
            <person name="Ransome R.D."/>
            <person name="Dechmann D.K.N."/>
            <person name="Locatelli A.G."/>
            <person name="Puechmaille S.J."/>
            <person name="Fedrigo O."/>
            <person name="Jarvis E.D."/>
            <person name="Hiller M."/>
            <person name="Vernes S.C."/>
            <person name="Myers E.W."/>
            <person name="Teeling E.C."/>
        </authorList>
    </citation>
    <scope>NUCLEOTIDE SEQUENCE [LARGE SCALE GENOMIC DNA]</scope>
    <source>
        <strain evidence="2">MPipKuh1</strain>
        <tissue evidence="2">Flight muscle</tissue>
    </source>
</reference>
<evidence type="ECO:0000313" key="2">
    <source>
        <dbReference type="EMBL" id="KAF6280308.1"/>
    </source>
</evidence>